<dbReference type="EMBL" id="CP001932">
    <property type="protein sequence ID" value="ADD05421.1"/>
    <property type="molecule type" value="Genomic_DNA"/>
</dbReference>
<feature type="region of interest" description="Disordered" evidence="1">
    <location>
        <begin position="53"/>
        <end position="121"/>
    </location>
</feature>
<dbReference type="PaxDb" id="547559-Nmag_1848"/>
<reference evidence="2 3" key="2">
    <citation type="journal article" date="2012" name="BMC Genomics">
        <title>A comparative genomics perspective on the genetic content of the alkaliphilic haloarchaeon Natrialba magadii ATCC 43099T.</title>
        <authorList>
            <person name="Siddaramappa S."/>
            <person name="Challacombe J.F."/>
            <person name="Decastro R.E."/>
            <person name="Pfeiffer F."/>
            <person name="Sastre D.E."/>
            <person name="Gimenez M.I."/>
            <person name="Paggi R.A."/>
            <person name="Detter J.C."/>
            <person name="Davenport K.W."/>
            <person name="Goodwin L.A."/>
            <person name="Kyrpides N."/>
            <person name="Tapia R."/>
            <person name="Pitluck S."/>
            <person name="Lucas S."/>
            <person name="Woyke T."/>
            <person name="Maupin-Furlow J.A."/>
        </authorList>
    </citation>
    <scope>NUCLEOTIDE SEQUENCE [LARGE SCALE GENOMIC DNA]</scope>
    <source>
        <strain evidence="3">ATCC 43099 / DSM 3394 / CCM 3739 / CIP 104546 / IAM 13178 / JCM 8861 / NBRC 102185 / NCIMB 2190 / MS3</strain>
    </source>
</reference>
<dbReference type="PROSITE" id="PS51318">
    <property type="entry name" value="TAT"/>
    <property type="match status" value="1"/>
</dbReference>
<name>D3SV13_NATMM</name>
<dbReference type="HOGENOM" id="CLU_1393611_0_0_2"/>
<evidence type="ECO:0000256" key="1">
    <source>
        <dbReference type="SAM" id="MobiDB-lite"/>
    </source>
</evidence>
<evidence type="ECO:0000313" key="3">
    <source>
        <dbReference type="Proteomes" id="UP000001879"/>
    </source>
</evidence>
<organism evidence="2 3">
    <name type="scientific">Natrialba magadii (strain ATCC 43099 / DSM 3394 / CCM 3739 / CIP 104546 / IAM 13178 / JCM 8861 / NBRC 102185 / NCIMB 2190 / MS3)</name>
    <name type="common">Natronobacterium magadii</name>
    <dbReference type="NCBI Taxonomy" id="547559"/>
    <lineage>
        <taxon>Archaea</taxon>
        <taxon>Methanobacteriati</taxon>
        <taxon>Methanobacteriota</taxon>
        <taxon>Stenosarchaea group</taxon>
        <taxon>Halobacteria</taxon>
        <taxon>Halobacteriales</taxon>
        <taxon>Natrialbaceae</taxon>
        <taxon>Natrialba</taxon>
    </lineage>
</organism>
<sequence length="195" mass="20422">MQDESRRLVLKKAAAAVVASGAVAGSVSASNGIGVAIEENETIEPSTADDLEAVSVDQQESEPSTADDLETVSVDHEEVEHSEYGDRLTTSVEEDDVDLRDVGTAATHDSKVRPGGRNEHGRYDVAVGDEITVQSFYTPASEDLRIELGGAGAFVDDGGSVTFTVEEGSATVPVEVVAPITNDDIVDYDIAVDAP</sequence>
<dbReference type="GeneID" id="8824689"/>
<evidence type="ECO:0000313" key="2">
    <source>
        <dbReference type="EMBL" id="ADD05421.1"/>
    </source>
</evidence>
<gene>
    <name evidence="2" type="ordered locus">Nmag_1848</name>
</gene>
<feature type="compositionally biased region" description="Basic and acidic residues" evidence="1">
    <location>
        <begin position="73"/>
        <end position="86"/>
    </location>
</feature>
<feature type="compositionally biased region" description="Basic and acidic residues" evidence="1">
    <location>
        <begin position="108"/>
        <end position="121"/>
    </location>
</feature>
<dbReference type="InterPro" id="IPR006311">
    <property type="entry name" value="TAT_signal"/>
</dbReference>
<keyword evidence="3" id="KW-1185">Reference proteome</keyword>
<dbReference type="Proteomes" id="UP000001879">
    <property type="component" value="Chromosome"/>
</dbReference>
<reference evidence="3" key="1">
    <citation type="submission" date="2010-02" db="EMBL/GenBank/DDBJ databases">
        <title>Complete sequence of chromosome of Natrialba magadii ATCC 43099.</title>
        <authorList>
            <consortium name="US DOE Joint Genome Institute"/>
            <person name="Lucas S."/>
            <person name="Copeland A."/>
            <person name="Lapidus A."/>
            <person name="Cheng J.-F."/>
            <person name="Bruce D."/>
            <person name="Goodwin L."/>
            <person name="Pitluck S."/>
            <person name="Davenport K."/>
            <person name="Saunders E."/>
            <person name="Detter J.C."/>
            <person name="Han C."/>
            <person name="Tapia R."/>
            <person name="Land M."/>
            <person name="Hauser L."/>
            <person name="Kyrpides N."/>
            <person name="Mikhailova N."/>
            <person name="De Castro R.E."/>
            <person name="Maupin-Furlow J.A."/>
            <person name="Woyke T."/>
        </authorList>
    </citation>
    <scope>NUCLEOTIDE SEQUENCE [LARGE SCALE GENOMIC DNA]</scope>
    <source>
        <strain evidence="3">ATCC 43099 / DSM 3394 / CCM 3739 / CIP 104546 / IAM 13178 / JCM 8861 / NBRC 102185 / NCIMB 2190 / MS3</strain>
    </source>
</reference>
<proteinExistence type="predicted"/>
<dbReference type="KEGG" id="nmg:Nmag_1848"/>
<dbReference type="AlphaFoldDB" id="D3SV13"/>
<protein>
    <submittedName>
        <fullName evidence="2">Uncharacterized protein</fullName>
    </submittedName>
</protein>
<dbReference type="RefSeq" id="WP_012996583.1">
    <property type="nucleotide sequence ID" value="NC_013922.1"/>
</dbReference>
<accession>D3SV13</accession>